<name>A0A1Y1I2I9_KLENI</name>
<reference evidence="2 3" key="1">
    <citation type="journal article" date="2014" name="Nat. Commun.">
        <title>Klebsormidium flaccidum genome reveals primary factors for plant terrestrial adaptation.</title>
        <authorList>
            <person name="Hori K."/>
            <person name="Maruyama F."/>
            <person name="Fujisawa T."/>
            <person name="Togashi T."/>
            <person name="Yamamoto N."/>
            <person name="Seo M."/>
            <person name="Sato S."/>
            <person name="Yamada T."/>
            <person name="Mori H."/>
            <person name="Tajima N."/>
            <person name="Moriyama T."/>
            <person name="Ikeuchi M."/>
            <person name="Watanabe M."/>
            <person name="Wada H."/>
            <person name="Kobayashi K."/>
            <person name="Saito M."/>
            <person name="Masuda T."/>
            <person name="Sasaki-Sekimoto Y."/>
            <person name="Mashiguchi K."/>
            <person name="Awai K."/>
            <person name="Shimojima M."/>
            <person name="Masuda S."/>
            <person name="Iwai M."/>
            <person name="Nobusawa T."/>
            <person name="Narise T."/>
            <person name="Kondo S."/>
            <person name="Saito H."/>
            <person name="Sato R."/>
            <person name="Murakawa M."/>
            <person name="Ihara Y."/>
            <person name="Oshima-Yamada Y."/>
            <person name="Ohtaka K."/>
            <person name="Satoh M."/>
            <person name="Sonobe K."/>
            <person name="Ishii M."/>
            <person name="Ohtani R."/>
            <person name="Kanamori-Sato M."/>
            <person name="Honoki R."/>
            <person name="Miyazaki D."/>
            <person name="Mochizuki H."/>
            <person name="Umetsu J."/>
            <person name="Higashi K."/>
            <person name="Shibata D."/>
            <person name="Kamiya Y."/>
            <person name="Sato N."/>
            <person name="Nakamura Y."/>
            <person name="Tabata S."/>
            <person name="Ida S."/>
            <person name="Kurokawa K."/>
            <person name="Ohta H."/>
        </authorList>
    </citation>
    <scope>NUCLEOTIDE SEQUENCE [LARGE SCALE GENOMIC DNA]</scope>
    <source>
        <strain evidence="2 3">NIES-2285</strain>
    </source>
</reference>
<organism evidence="2 3">
    <name type="scientific">Klebsormidium nitens</name>
    <name type="common">Green alga</name>
    <name type="synonym">Ulothrix nitens</name>
    <dbReference type="NCBI Taxonomy" id="105231"/>
    <lineage>
        <taxon>Eukaryota</taxon>
        <taxon>Viridiplantae</taxon>
        <taxon>Streptophyta</taxon>
        <taxon>Klebsormidiophyceae</taxon>
        <taxon>Klebsormidiales</taxon>
        <taxon>Klebsormidiaceae</taxon>
        <taxon>Klebsormidium</taxon>
    </lineage>
</organism>
<evidence type="ECO:0000313" key="3">
    <source>
        <dbReference type="Proteomes" id="UP000054558"/>
    </source>
</evidence>
<proteinExistence type="predicted"/>
<evidence type="ECO:0008006" key="4">
    <source>
        <dbReference type="Google" id="ProtNLM"/>
    </source>
</evidence>
<dbReference type="InterPro" id="IPR050561">
    <property type="entry name" value="PTP"/>
</dbReference>
<feature type="region of interest" description="Disordered" evidence="1">
    <location>
        <begin position="1192"/>
        <end position="1211"/>
    </location>
</feature>
<dbReference type="FunFam" id="3.90.190.10:FF:000047">
    <property type="entry name" value="Paladin isoform A"/>
    <property type="match status" value="1"/>
</dbReference>
<dbReference type="Proteomes" id="UP000054558">
    <property type="component" value="Unassembled WGS sequence"/>
</dbReference>
<dbReference type="OMA" id="VIPIWEE"/>
<dbReference type="SMART" id="SM01301">
    <property type="entry name" value="PTPlike_phytase"/>
    <property type="match status" value="3"/>
</dbReference>
<sequence length="1379" mass="153477">MPASREPEQVILSRCGAVLGKKTVLKSDHFPGCQNKKLMPHLDGAPNYRQVGDLPVYGVAIPTAAGIRHVLDQIGCGPDAHRRALWHNMREEPVLYINGRPFVLREVERPFTNLEYTGIDRARVEQMEERLKEDVLRESERYDHRIMVSDELPDGQMVDQWESITPSSVQTPLEVYQGLQEEGYPVDYERVPVTDEKSPKERDFDLLLRRLANAHPSTALVFNCQMGRGRTTTGMVVACLVHLRRTIFGGTAVPSGGRVHEVTEESMRNDVADTTEEALKRGEFTVIRSMTRVLEGGVEGKRHADSVIDKCSAMQNLREAIFGYRSSIVRQVDEKKREAALSAFVEYLERYYFLICFTVFLSTDAFARPTSPVNGKHWDGKEGGFQMWMRARPELYSVLRRLLRRDPMGALGLSNKPRMRRSITVGEQSGADMDAVVSARSGEVLGRSTILKSDHFPGCQNTNLPEKIEGAPNFREVSGLPVYGVGNPTIDGVRRVLRRINDGGRRPVLWQNMREEPVVYVNGKPFVLREVERPFKNMLEYTGIERERVEQMEARLKEDILREADRYEGAVMVNHETESGEVVDVWEQVTAASVRTPLEVFTELQAEGFRVEYARVPITDGKAPKSPDFDALARNIVQAGKEAALVFNCQMGRGRTTTGTVIGSLVHLRIAFGRPLRMPPMPQGSIEYHDEGSSSGDELYEEPGTSPAVTQTPESAQKTPPGEDSDGQSQAAKNAQGDPPIAEGDPPVKVPGDQPAQPQTPEPVRGIPPGGKPPAPTPRRGLSGNYFAMDDIGVIRKIARLLENGAECRSIVDQVVDRCDAMQNLREAILHYRRAFNNQGEVRARRAALNRGIEYLERYFMLIIFAGFLGSDDFSPDTAQTGGVFKAWVQHRPEIRQMKMGMRLRPARIFTAASDAGWRRATAAAEIEDGRRSPSGGEAAMESAVRSRTGSVLGRQTILKLYHFPGQKRTPITEELGIQGAPNLCKVESLPVYSLATPTVEGVQGVLSHIDAAPGGSKRAVLTDLREEVVVYVNGLPFVLRELEQHIQAMHYVGIEGPVVAAMEARLKDDIVAEARRNHGRVLLHREEARSNVSDVDIVGYWENVRPEAVKTPAEVYAALRQGGYNIDYARIPLTRERFPKASDVDLIQNRMDGADDSVQFMFISHTGIGGVAYAMAITCLRLQVEAQLHGLPKPPPPAPTQPVSPLVPPSRNTLERVVSAQSIISGRIPSYRSGELPSWRSGDLSKVTPEEAALRAGDYRDILSLVRVLQYGPQSKEEADEVIDRCGVAGRLKDDIYYHKLMLDAYPSKQENVDERRASLTEDGMKALRRYFYLIAFSSYLRTCKTLDGRSGSKAPSFSSWVEARPELGHLLSNLKLQ</sequence>
<keyword evidence="3" id="KW-1185">Reference proteome</keyword>
<feature type="compositionally biased region" description="Pro residues" evidence="1">
    <location>
        <begin position="1193"/>
        <end position="1209"/>
    </location>
</feature>
<feature type="compositionally biased region" description="Polar residues" evidence="1">
    <location>
        <begin position="707"/>
        <end position="718"/>
    </location>
</feature>
<accession>A0A1Y1I2I9</accession>
<dbReference type="GO" id="GO:0005634">
    <property type="term" value="C:nucleus"/>
    <property type="evidence" value="ECO:0000318"/>
    <property type="project" value="GO_Central"/>
</dbReference>
<protein>
    <recommendedName>
        <fullName evidence="4">Paladin</fullName>
    </recommendedName>
</protein>
<dbReference type="PANTHER" id="PTHR23339">
    <property type="entry name" value="TYROSINE SPECIFIC PROTEIN PHOSPHATASE AND DUAL SPECIFICITY PROTEIN PHOSPHATASE"/>
    <property type="match status" value="1"/>
</dbReference>
<dbReference type="Pfam" id="PF14566">
    <property type="entry name" value="PTPlike_phytase"/>
    <property type="match status" value="3"/>
</dbReference>
<dbReference type="STRING" id="105231.A0A1Y1I2I9"/>
<dbReference type="Gene3D" id="3.90.190.10">
    <property type="entry name" value="Protein tyrosine phosphatase superfamily"/>
    <property type="match status" value="3"/>
</dbReference>
<feature type="region of interest" description="Disordered" evidence="1">
    <location>
        <begin position="681"/>
        <end position="784"/>
    </location>
</feature>
<dbReference type="InterPro" id="IPR029021">
    <property type="entry name" value="Prot-tyrosine_phosphatase-like"/>
</dbReference>
<dbReference type="SUPFAM" id="SSF52799">
    <property type="entry name" value="(Phosphotyrosine protein) phosphatases II"/>
    <property type="match status" value="3"/>
</dbReference>
<evidence type="ECO:0000256" key="1">
    <source>
        <dbReference type="SAM" id="MobiDB-lite"/>
    </source>
</evidence>
<dbReference type="OrthoDB" id="66369at2759"/>
<gene>
    <name evidence="2" type="ORF">KFL_002210100</name>
</gene>
<dbReference type="GO" id="GO:0004725">
    <property type="term" value="F:protein tyrosine phosphatase activity"/>
    <property type="evidence" value="ECO:0000318"/>
    <property type="project" value="GO_Central"/>
</dbReference>
<dbReference type="CDD" id="cd14496">
    <property type="entry name" value="PTP_paladin"/>
    <property type="match status" value="2"/>
</dbReference>
<dbReference type="EMBL" id="DF237170">
    <property type="protein sequence ID" value="GAQ85145.1"/>
    <property type="molecule type" value="Genomic_DNA"/>
</dbReference>
<evidence type="ECO:0000313" key="2">
    <source>
        <dbReference type="EMBL" id="GAQ85145.1"/>
    </source>
</evidence>
<dbReference type="GO" id="GO:0005737">
    <property type="term" value="C:cytoplasm"/>
    <property type="evidence" value="ECO:0000318"/>
    <property type="project" value="GO_Central"/>
</dbReference>